<evidence type="ECO:0000256" key="7">
    <source>
        <dbReference type="ARBA" id="ARBA00019179"/>
    </source>
</evidence>
<dbReference type="Proteomes" id="UP000319671">
    <property type="component" value="Unassembled WGS sequence"/>
</dbReference>
<dbReference type="AlphaFoldDB" id="A0A561DZQ5"/>
<evidence type="ECO:0000256" key="10">
    <source>
        <dbReference type="ARBA" id="ARBA00022723"/>
    </source>
</evidence>
<evidence type="ECO:0000256" key="11">
    <source>
        <dbReference type="ARBA" id="ARBA00022759"/>
    </source>
</evidence>
<dbReference type="GO" id="GO:0006298">
    <property type="term" value="P:mismatch repair"/>
    <property type="evidence" value="ECO:0007669"/>
    <property type="project" value="TreeGrafter"/>
</dbReference>
<keyword evidence="8 14" id="KW-0963">Cytoplasm</keyword>
<evidence type="ECO:0000256" key="8">
    <source>
        <dbReference type="ARBA" id="ARBA00022490"/>
    </source>
</evidence>
<feature type="binding site" evidence="14 15">
    <location>
        <position position="79"/>
    </location>
    <ligand>
        <name>a divalent metal cation</name>
        <dbReference type="ChEBI" id="CHEBI:60240"/>
    </ligand>
</feature>
<organism evidence="18 19">
    <name type="scientific">Neobacillus bataviensis</name>
    <dbReference type="NCBI Taxonomy" id="220685"/>
    <lineage>
        <taxon>Bacteria</taxon>
        <taxon>Bacillati</taxon>
        <taxon>Bacillota</taxon>
        <taxon>Bacilli</taxon>
        <taxon>Bacillales</taxon>
        <taxon>Bacillaceae</taxon>
        <taxon>Neobacillus</taxon>
    </lineage>
</organism>
<dbReference type="InterPro" id="IPR024567">
    <property type="entry name" value="RNase_HII/HIII_dom"/>
</dbReference>
<evidence type="ECO:0000259" key="17">
    <source>
        <dbReference type="PROSITE" id="PS51975"/>
    </source>
</evidence>
<dbReference type="SUPFAM" id="SSF53098">
    <property type="entry name" value="Ribonuclease H-like"/>
    <property type="match status" value="1"/>
</dbReference>
<keyword evidence="12 14" id="KW-0378">Hydrolase</keyword>
<dbReference type="InterPro" id="IPR036397">
    <property type="entry name" value="RNaseH_sf"/>
</dbReference>
<protein>
    <recommendedName>
        <fullName evidence="7 14">Ribonuclease HII</fullName>
        <shortName evidence="14">RNase HII</shortName>
        <ecNumber evidence="6 14">3.1.26.4</ecNumber>
    </recommendedName>
</protein>
<accession>A0A561DZQ5</accession>
<evidence type="ECO:0000256" key="2">
    <source>
        <dbReference type="ARBA" id="ARBA00001946"/>
    </source>
</evidence>
<comment type="subcellular location">
    <subcellularLocation>
        <location evidence="4 14">Cytoplasm</location>
    </subcellularLocation>
</comment>
<dbReference type="EC" id="3.1.26.4" evidence="6 14"/>
<comment type="cofactor">
    <cofactor evidence="2">
        <name>Mg(2+)</name>
        <dbReference type="ChEBI" id="CHEBI:18420"/>
    </cofactor>
</comment>
<dbReference type="GO" id="GO:0005737">
    <property type="term" value="C:cytoplasm"/>
    <property type="evidence" value="ECO:0007669"/>
    <property type="project" value="UniProtKB-SubCell"/>
</dbReference>
<evidence type="ECO:0000256" key="6">
    <source>
        <dbReference type="ARBA" id="ARBA00012180"/>
    </source>
</evidence>
<dbReference type="RefSeq" id="WP_144562494.1">
    <property type="nucleotide sequence ID" value="NZ_VIVN01000001.1"/>
</dbReference>
<dbReference type="CDD" id="cd07182">
    <property type="entry name" value="RNase_HII_bacteria_HII_like"/>
    <property type="match status" value="1"/>
</dbReference>
<evidence type="ECO:0000256" key="15">
    <source>
        <dbReference type="PROSITE-ProRule" id="PRU01319"/>
    </source>
</evidence>
<dbReference type="InterPro" id="IPR022898">
    <property type="entry name" value="RNase_HII"/>
</dbReference>
<evidence type="ECO:0000313" key="18">
    <source>
        <dbReference type="EMBL" id="TWE08846.1"/>
    </source>
</evidence>
<dbReference type="Gene3D" id="3.30.420.10">
    <property type="entry name" value="Ribonuclease H-like superfamily/Ribonuclease H"/>
    <property type="match status" value="1"/>
</dbReference>
<evidence type="ECO:0000313" key="19">
    <source>
        <dbReference type="Proteomes" id="UP000319671"/>
    </source>
</evidence>
<feature type="binding site" evidence="14 15">
    <location>
        <position position="170"/>
    </location>
    <ligand>
        <name>a divalent metal cation</name>
        <dbReference type="ChEBI" id="CHEBI:60240"/>
    </ligand>
</feature>
<keyword evidence="13 14" id="KW-0464">Manganese</keyword>
<dbReference type="InterPro" id="IPR012337">
    <property type="entry name" value="RNaseH-like_sf"/>
</dbReference>
<keyword evidence="9 14" id="KW-0540">Nuclease</keyword>
<dbReference type="NCBIfam" id="NF000595">
    <property type="entry name" value="PRK00015.1-3"/>
    <property type="match status" value="1"/>
</dbReference>
<comment type="similarity">
    <text evidence="5 14 16">Belongs to the RNase HII family.</text>
</comment>
<dbReference type="PANTHER" id="PTHR10954:SF18">
    <property type="entry name" value="RIBONUCLEASE HII"/>
    <property type="match status" value="1"/>
</dbReference>
<comment type="function">
    <text evidence="3 14 16">Endonuclease that specifically degrades the RNA of RNA-DNA hybrids.</text>
</comment>
<keyword evidence="11 14" id="KW-0255">Endonuclease</keyword>
<keyword evidence="19" id="KW-1185">Reference proteome</keyword>
<evidence type="ECO:0000256" key="16">
    <source>
        <dbReference type="RuleBase" id="RU003515"/>
    </source>
</evidence>
<dbReference type="NCBIfam" id="NF000594">
    <property type="entry name" value="PRK00015.1-1"/>
    <property type="match status" value="1"/>
</dbReference>
<comment type="caution">
    <text evidence="18">The sequence shown here is derived from an EMBL/GenBank/DDBJ whole genome shotgun (WGS) entry which is preliminary data.</text>
</comment>
<dbReference type="GO" id="GO:0043137">
    <property type="term" value="P:DNA replication, removal of RNA primer"/>
    <property type="evidence" value="ECO:0007669"/>
    <property type="project" value="TreeGrafter"/>
</dbReference>
<dbReference type="PROSITE" id="PS51975">
    <property type="entry name" value="RNASE_H_2"/>
    <property type="match status" value="1"/>
</dbReference>
<evidence type="ECO:0000256" key="14">
    <source>
        <dbReference type="HAMAP-Rule" id="MF_00052"/>
    </source>
</evidence>
<dbReference type="HAMAP" id="MF_00052_B">
    <property type="entry name" value="RNase_HII_B"/>
    <property type="match status" value="1"/>
</dbReference>
<dbReference type="InterPro" id="IPR001352">
    <property type="entry name" value="RNase_HII/HIII"/>
</dbReference>
<comment type="cofactor">
    <cofactor evidence="14 15">
        <name>Mn(2+)</name>
        <dbReference type="ChEBI" id="CHEBI:29035"/>
    </cofactor>
    <cofactor evidence="14 15">
        <name>Mg(2+)</name>
        <dbReference type="ChEBI" id="CHEBI:18420"/>
    </cofactor>
    <text evidence="14 15">Manganese or magnesium. Binds 1 divalent metal ion per monomer in the absence of substrate. May bind a second metal ion after substrate binding.</text>
</comment>
<dbReference type="GO" id="GO:0030145">
    <property type="term" value="F:manganese ion binding"/>
    <property type="evidence" value="ECO:0007669"/>
    <property type="project" value="UniProtKB-UniRule"/>
</dbReference>
<reference evidence="18 19" key="1">
    <citation type="submission" date="2019-06" db="EMBL/GenBank/DDBJ databases">
        <title>Sorghum-associated microbial communities from plants grown in Nebraska, USA.</title>
        <authorList>
            <person name="Schachtman D."/>
        </authorList>
    </citation>
    <scope>NUCLEOTIDE SEQUENCE [LARGE SCALE GENOMIC DNA]</scope>
    <source>
        <strain evidence="18 19">2482</strain>
    </source>
</reference>
<evidence type="ECO:0000256" key="3">
    <source>
        <dbReference type="ARBA" id="ARBA00004065"/>
    </source>
</evidence>
<gene>
    <name evidence="14" type="primary">rnhB</name>
    <name evidence="18" type="ORF">FB550_101874</name>
</gene>
<name>A0A561DZQ5_9BACI</name>
<evidence type="ECO:0000256" key="13">
    <source>
        <dbReference type="ARBA" id="ARBA00023211"/>
    </source>
</evidence>
<dbReference type="Pfam" id="PF01351">
    <property type="entry name" value="RNase_HII"/>
    <property type="match status" value="1"/>
</dbReference>
<evidence type="ECO:0000256" key="9">
    <source>
        <dbReference type="ARBA" id="ARBA00022722"/>
    </source>
</evidence>
<feature type="domain" description="RNase H type-2" evidence="17">
    <location>
        <begin position="72"/>
        <end position="259"/>
    </location>
</feature>
<evidence type="ECO:0000256" key="4">
    <source>
        <dbReference type="ARBA" id="ARBA00004496"/>
    </source>
</evidence>
<dbReference type="FunFam" id="3.30.420.10:FF:000006">
    <property type="entry name" value="Ribonuclease HII"/>
    <property type="match status" value="1"/>
</dbReference>
<comment type="catalytic activity">
    <reaction evidence="1 14 15 16">
        <text>Endonucleolytic cleavage to 5'-phosphomonoester.</text>
        <dbReference type="EC" id="3.1.26.4"/>
    </reaction>
</comment>
<dbReference type="GO" id="GO:0004523">
    <property type="term" value="F:RNA-DNA hybrid ribonuclease activity"/>
    <property type="evidence" value="ECO:0007669"/>
    <property type="project" value="UniProtKB-UniRule"/>
</dbReference>
<feature type="binding site" evidence="14 15">
    <location>
        <position position="78"/>
    </location>
    <ligand>
        <name>a divalent metal cation</name>
        <dbReference type="ChEBI" id="CHEBI:60240"/>
    </ligand>
</feature>
<proteinExistence type="inferred from homology"/>
<sequence>MKKLSIAQIEEKLAAILEENDSFIVELQNDERKGVQQCLAKWKKQKEQEKLLQEKFIEMNHFERKVRAQGFNLIAGVDEVGRGPLAGPVTAAAVILPEDFFLAGIDDSKKLTEKKRQEFAAIIRQEALAYNVAMIHADEIDEINIFEATKKAMKAAIVSLDPKPDFLLIDAMKLDTPYPTDSIIKGDAKSISIAAASIVAKVARDEYMKELAINYPVYGFQQNMGYGTKEHLQAIKKHGITPYHRKSFAPVKDYTNIIM</sequence>
<dbReference type="EMBL" id="VIVN01000001">
    <property type="protein sequence ID" value="TWE08846.1"/>
    <property type="molecule type" value="Genomic_DNA"/>
</dbReference>
<evidence type="ECO:0000256" key="12">
    <source>
        <dbReference type="ARBA" id="ARBA00022801"/>
    </source>
</evidence>
<evidence type="ECO:0000256" key="5">
    <source>
        <dbReference type="ARBA" id="ARBA00007383"/>
    </source>
</evidence>
<dbReference type="PANTHER" id="PTHR10954">
    <property type="entry name" value="RIBONUCLEASE H2 SUBUNIT A"/>
    <property type="match status" value="1"/>
</dbReference>
<evidence type="ECO:0000256" key="1">
    <source>
        <dbReference type="ARBA" id="ARBA00000077"/>
    </source>
</evidence>
<dbReference type="GO" id="GO:0003723">
    <property type="term" value="F:RNA binding"/>
    <property type="evidence" value="ECO:0007669"/>
    <property type="project" value="UniProtKB-UniRule"/>
</dbReference>
<dbReference type="GO" id="GO:0032299">
    <property type="term" value="C:ribonuclease H2 complex"/>
    <property type="evidence" value="ECO:0007669"/>
    <property type="project" value="TreeGrafter"/>
</dbReference>
<keyword evidence="10 14" id="KW-0479">Metal-binding</keyword>